<dbReference type="Pfam" id="PF00226">
    <property type="entry name" value="DnaJ"/>
    <property type="match status" value="1"/>
</dbReference>
<keyword evidence="1" id="KW-0812">Transmembrane</keyword>
<dbReference type="SUPFAM" id="SSF46565">
    <property type="entry name" value="Chaperone J-domain"/>
    <property type="match status" value="1"/>
</dbReference>
<dbReference type="PROSITE" id="PS50076">
    <property type="entry name" value="DNAJ_2"/>
    <property type="match status" value="1"/>
</dbReference>
<keyword evidence="1" id="KW-1133">Transmembrane helix</keyword>
<dbReference type="InterPro" id="IPR001623">
    <property type="entry name" value="DnaJ_domain"/>
</dbReference>
<protein>
    <submittedName>
        <fullName evidence="3">DnaJ subfamily B member 9</fullName>
    </submittedName>
</protein>
<dbReference type="PRINTS" id="PR00625">
    <property type="entry name" value="JDOMAIN"/>
</dbReference>
<gene>
    <name evidence="3" type="primary">Dnajb9</name>
    <name evidence="3" type="ORF">g.88491</name>
</gene>
<evidence type="ECO:0000259" key="2">
    <source>
        <dbReference type="PROSITE" id="PS50076"/>
    </source>
</evidence>
<feature type="domain" description="J" evidence="2">
    <location>
        <begin position="24"/>
        <end position="89"/>
    </location>
</feature>
<organism evidence="3">
    <name type="scientific">Schizaphis graminum</name>
    <name type="common">Green bug aphid</name>
    <dbReference type="NCBI Taxonomy" id="13262"/>
    <lineage>
        <taxon>Eukaryota</taxon>
        <taxon>Metazoa</taxon>
        <taxon>Ecdysozoa</taxon>
        <taxon>Arthropoda</taxon>
        <taxon>Hexapoda</taxon>
        <taxon>Insecta</taxon>
        <taxon>Pterygota</taxon>
        <taxon>Neoptera</taxon>
        <taxon>Paraneoptera</taxon>
        <taxon>Hemiptera</taxon>
        <taxon>Sternorrhyncha</taxon>
        <taxon>Aphidomorpha</taxon>
        <taxon>Aphidoidea</taxon>
        <taxon>Aphididae</taxon>
        <taxon>Aphidini</taxon>
        <taxon>Schizaphis</taxon>
    </lineage>
</organism>
<dbReference type="InterPro" id="IPR018253">
    <property type="entry name" value="DnaJ_domain_CS"/>
</dbReference>
<evidence type="ECO:0000313" key="3">
    <source>
        <dbReference type="EMBL" id="MBY28200.1"/>
    </source>
</evidence>
<evidence type="ECO:0000256" key="1">
    <source>
        <dbReference type="SAM" id="Phobius"/>
    </source>
</evidence>
<dbReference type="PANTHER" id="PTHR44873:SF1">
    <property type="entry name" value="DNAJ HOMOLOG SUBFAMILY C MEMBER 30, MITOCHONDRIAL"/>
    <property type="match status" value="1"/>
</dbReference>
<feature type="transmembrane region" description="Helical" evidence="1">
    <location>
        <begin position="164"/>
        <end position="185"/>
    </location>
</feature>
<dbReference type="PROSITE" id="PS00636">
    <property type="entry name" value="DNAJ_1"/>
    <property type="match status" value="1"/>
</dbReference>
<proteinExistence type="predicted"/>
<dbReference type="CDD" id="cd06257">
    <property type="entry name" value="DnaJ"/>
    <property type="match status" value="1"/>
</dbReference>
<dbReference type="InterPro" id="IPR053025">
    <property type="entry name" value="Mito_ATP_Synthase-Asso"/>
</dbReference>
<sequence length="206" mass="24703">MWSNYKRLFNGFNVNTIICIAHKSHYEALNISKTATHKEIKDAYYRLSMIYHPDKNKGSEEAAKIFRDITSAYEVLGNVRQRKLYDSGANLNQKSSQFTTKQQPYETMNTNNDIYKTNVRSRDFNFEKWSKFHYTNAFRQQYETRERHTKNKINEEYASRLNSYNLLTIMIFSSLFILITMFDHVKKILIERKKINEVNKKYEQDD</sequence>
<keyword evidence="1" id="KW-0472">Membrane</keyword>
<dbReference type="AlphaFoldDB" id="A0A2S2PFI4"/>
<dbReference type="InterPro" id="IPR036869">
    <property type="entry name" value="J_dom_sf"/>
</dbReference>
<name>A0A2S2PFI4_SCHGA</name>
<dbReference type="Gene3D" id="1.10.287.110">
    <property type="entry name" value="DnaJ domain"/>
    <property type="match status" value="1"/>
</dbReference>
<accession>A0A2S2PFI4</accession>
<dbReference type="PANTHER" id="PTHR44873">
    <property type="entry name" value="DNAJ HOMOLOG SUBFAMILY C MEMBER 30, MITOCHONDRIAL"/>
    <property type="match status" value="1"/>
</dbReference>
<dbReference type="EMBL" id="GGMR01015581">
    <property type="protein sequence ID" value="MBY28200.1"/>
    <property type="molecule type" value="Transcribed_RNA"/>
</dbReference>
<dbReference type="SMART" id="SM00271">
    <property type="entry name" value="DnaJ"/>
    <property type="match status" value="1"/>
</dbReference>
<reference evidence="3" key="1">
    <citation type="submission" date="2018-04" db="EMBL/GenBank/DDBJ databases">
        <title>Transcriptome of Schizaphis graminum biotype I.</title>
        <authorList>
            <person name="Scully E.D."/>
            <person name="Geib S.M."/>
            <person name="Palmer N.A."/>
            <person name="Koch K."/>
            <person name="Bradshaw J."/>
            <person name="Heng-Moss T."/>
            <person name="Sarath G."/>
        </authorList>
    </citation>
    <scope>NUCLEOTIDE SEQUENCE</scope>
</reference>